<dbReference type="Proteomes" id="UP000233387">
    <property type="component" value="Unassembled WGS sequence"/>
</dbReference>
<organism evidence="1 2">
    <name type="scientific">Raineya orbicola</name>
    <dbReference type="NCBI Taxonomy" id="2016530"/>
    <lineage>
        <taxon>Bacteria</taxon>
        <taxon>Pseudomonadati</taxon>
        <taxon>Bacteroidota</taxon>
        <taxon>Cytophagia</taxon>
        <taxon>Cytophagales</taxon>
        <taxon>Raineyaceae</taxon>
        <taxon>Raineya</taxon>
    </lineage>
</organism>
<evidence type="ECO:0000313" key="2">
    <source>
        <dbReference type="Proteomes" id="UP000233387"/>
    </source>
</evidence>
<dbReference type="AlphaFoldDB" id="A0A2N3IE87"/>
<dbReference type="InterPro" id="IPR011467">
    <property type="entry name" value="DUF1573"/>
</dbReference>
<comment type="caution">
    <text evidence="1">The sequence shown here is derived from an EMBL/GenBank/DDBJ whole genome shotgun (WGS) entry which is preliminary data.</text>
</comment>
<dbReference type="InterPro" id="IPR013783">
    <property type="entry name" value="Ig-like_fold"/>
</dbReference>
<keyword evidence="2" id="KW-1185">Reference proteome</keyword>
<evidence type="ECO:0008006" key="3">
    <source>
        <dbReference type="Google" id="ProtNLM"/>
    </source>
</evidence>
<gene>
    <name evidence="1" type="ORF">Rain11_1662</name>
</gene>
<dbReference type="PANTHER" id="PTHR37833">
    <property type="entry name" value="LIPOPROTEIN-RELATED"/>
    <property type="match status" value="1"/>
</dbReference>
<dbReference type="OrthoDB" id="826619at2"/>
<name>A0A2N3IE87_9BACT</name>
<dbReference type="Gene3D" id="2.60.40.10">
    <property type="entry name" value="Immunoglobulins"/>
    <property type="match status" value="1"/>
</dbReference>
<protein>
    <recommendedName>
        <fullName evidence="3">DUF1573 domain-containing protein</fullName>
    </recommendedName>
</protein>
<dbReference type="RefSeq" id="WP_101358929.1">
    <property type="nucleotide sequence ID" value="NZ_NKXO01000024.1"/>
</dbReference>
<reference evidence="1 2" key="1">
    <citation type="submission" date="2017-06" db="EMBL/GenBank/DDBJ databases">
        <title>Raineya orbicola gen. nov., sp. nov. a slightly thermophilic bacterium of the phylum Bacteroidetes and the description of Raineyaceae fam. nov.</title>
        <authorList>
            <person name="Albuquerque L."/>
            <person name="Polonia A.R.M."/>
            <person name="Barroso C."/>
            <person name="Froufe H.J.C."/>
            <person name="Lage O."/>
            <person name="Lobo-Da-Cunha A."/>
            <person name="Egas C."/>
            <person name="Da Costa M.S."/>
        </authorList>
    </citation>
    <scope>NUCLEOTIDE SEQUENCE [LARGE SCALE GENOMIC DNA]</scope>
    <source>
        <strain evidence="1 2">SPSPC-11</strain>
    </source>
</reference>
<dbReference type="EMBL" id="NKXO01000024">
    <property type="protein sequence ID" value="PKQ68595.1"/>
    <property type="molecule type" value="Genomic_DNA"/>
</dbReference>
<sequence>MNKWIFSLIVGIFFQINAFSQDSTQVIRDTIFAPDAPRITFTSNTFHFGNLKMGNSVSHTFEFTNTGKKDLKILSVQTSCNCTTTLLEKKIIRPGEKGRITVIYTPKPNQKNEQKKVILVISNAINKEELLYMTGFVEP</sequence>
<proteinExistence type="predicted"/>
<dbReference type="PANTHER" id="PTHR37833:SF1">
    <property type="entry name" value="SIGNAL PEPTIDE PROTEIN"/>
    <property type="match status" value="1"/>
</dbReference>
<evidence type="ECO:0000313" key="1">
    <source>
        <dbReference type="EMBL" id="PKQ68595.1"/>
    </source>
</evidence>
<dbReference type="Pfam" id="PF07610">
    <property type="entry name" value="DUF1573"/>
    <property type="match status" value="1"/>
</dbReference>
<accession>A0A2N3IE87</accession>